<dbReference type="Pfam" id="PF03803">
    <property type="entry name" value="Scramblase"/>
    <property type="match status" value="1"/>
</dbReference>
<evidence type="ECO:0000256" key="11">
    <source>
        <dbReference type="RuleBase" id="RU363116"/>
    </source>
</evidence>
<dbReference type="InterPro" id="IPR005552">
    <property type="entry name" value="Scramblase"/>
</dbReference>
<dbReference type="FunCoup" id="A0A6J2VE06">
    <property type="interactions" value="755"/>
</dbReference>
<keyword evidence="9 11" id="KW-0564">Palmitate</keyword>
<dbReference type="InParanoid" id="A0A6J2VE06"/>
<keyword evidence="6 11" id="KW-0106">Calcium</keyword>
<accession>A0A6J2VE06</accession>
<keyword evidence="4" id="KW-0597">Phosphoprotein</keyword>
<feature type="region of interest" description="Disordered" evidence="12">
    <location>
        <begin position="1"/>
        <end position="33"/>
    </location>
</feature>
<evidence type="ECO:0000313" key="13">
    <source>
        <dbReference type="Proteomes" id="UP000504632"/>
    </source>
</evidence>
<comment type="similarity">
    <text evidence="3 11">Belongs to the phospholipid scramblase family.</text>
</comment>
<evidence type="ECO:0000256" key="6">
    <source>
        <dbReference type="ARBA" id="ARBA00022837"/>
    </source>
</evidence>
<dbReference type="InterPro" id="IPR025659">
    <property type="entry name" value="Tubby-like_C"/>
</dbReference>
<dbReference type="GO" id="GO:0017128">
    <property type="term" value="F:phospholipid scramblase activity"/>
    <property type="evidence" value="ECO:0007669"/>
    <property type="project" value="InterPro"/>
</dbReference>
<comment type="subcellular location">
    <subcellularLocation>
        <location evidence="2">Membrane</location>
        <topology evidence="2">Single-pass type II membrane protein</topology>
    </subcellularLocation>
</comment>
<dbReference type="PANTHER" id="PTHR23248">
    <property type="entry name" value="PHOSPHOLIPID SCRAMBLASE-RELATED"/>
    <property type="match status" value="1"/>
</dbReference>
<keyword evidence="8" id="KW-0472">Membrane</keyword>
<evidence type="ECO:0000256" key="8">
    <source>
        <dbReference type="ARBA" id="ARBA00023136"/>
    </source>
</evidence>
<gene>
    <name evidence="14" type="primary">LOC115811869</name>
</gene>
<dbReference type="PANTHER" id="PTHR23248:SF38">
    <property type="entry name" value="PHOSPHOLIPID SCRAMBLASE 1"/>
    <property type="match status" value="1"/>
</dbReference>
<dbReference type="AlphaFoldDB" id="A0A6J2VE06"/>
<dbReference type="GeneID" id="115811869"/>
<dbReference type="GO" id="GO:0005886">
    <property type="term" value="C:plasma membrane"/>
    <property type="evidence" value="ECO:0007669"/>
    <property type="project" value="TreeGrafter"/>
</dbReference>
<protein>
    <recommendedName>
        <fullName evidence="11">Phospholipid scramblase</fullName>
    </recommendedName>
</protein>
<sequence length="261" mass="29087">MAAPVHAQPQKNTDYPAPSYGQGPVPPGQVPPQALGMMPVPQRPLGCPPGLEYLSQIDQLLVHQQVELAEALLGWETNNKYSVKNSIGQQVYFAAEDNDCCNRQFCGPLRSFVLHVHDNVGQEVIRVTRPLKCGCCCCPCCLQELEVQSPPGYPIGYVIQEWHAFLPKFTIQNERKEPILKISGPFCTCKCCTDVNFEVLSLDESASVGRISKQWSGMVRELFTDAENFGITFPLDLDVKVKATLLGACFLMDFMFFEHSR</sequence>
<dbReference type="OrthoDB" id="191150at2759"/>
<evidence type="ECO:0000256" key="5">
    <source>
        <dbReference type="ARBA" id="ARBA00022692"/>
    </source>
</evidence>
<evidence type="ECO:0000256" key="12">
    <source>
        <dbReference type="SAM" id="MobiDB-lite"/>
    </source>
</evidence>
<evidence type="ECO:0000256" key="3">
    <source>
        <dbReference type="ARBA" id="ARBA00005350"/>
    </source>
</evidence>
<comment type="cofactor">
    <cofactor evidence="1 11">
        <name>Ca(2+)</name>
        <dbReference type="ChEBI" id="CHEBI:29108"/>
    </cofactor>
</comment>
<keyword evidence="10 11" id="KW-0449">Lipoprotein</keyword>
<evidence type="ECO:0000256" key="4">
    <source>
        <dbReference type="ARBA" id="ARBA00022553"/>
    </source>
</evidence>
<name>A0A6J2VE06_CHACN</name>
<reference evidence="14" key="1">
    <citation type="submission" date="2025-08" db="UniProtKB">
        <authorList>
            <consortium name="RefSeq"/>
        </authorList>
    </citation>
    <scope>IDENTIFICATION</scope>
</reference>
<evidence type="ECO:0000256" key="2">
    <source>
        <dbReference type="ARBA" id="ARBA00004606"/>
    </source>
</evidence>
<dbReference type="SUPFAM" id="SSF54518">
    <property type="entry name" value="Tubby C-terminal domain-like"/>
    <property type="match status" value="1"/>
</dbReference>
<dbReference type="RefSeq" id="XP_030630127.1">
    <property type="nucleotide sequence ID" value="XM_030774267.1"/>
</dbReference>
<evidence type="ECO:0000256" key="9">
    <source>
        <dbReference type="ARBA" id="ARBA00023139"/>
    </source>
</evidence>
<keyword evidence="7" id="KW-1133">Transmembrane helix</keyword>
<evidence type="ECO:0000313" key="14">
    <source>
        <dbReference type="RefSeq" id="XP_030630127.1"/>
    </source>
</evidence>
<evidence type="ECO:0000256" key="10">
    <source>
        <dbReference type="ARBA" id="ARBA00023288"/>
    </source>
</evidence>
<evidence type="ECO:0000256" key="1">
    <source>
        <dbReference type="ARBA" id="ARBA00001913"/>
    </source>
</evidence>
<organism evidence="13 14">
    <name type="scientific">Chanos chanos</name>
    <name type="common">Milkfish</name>
    <name type="synonym">Mugil chanos</name>
    <dbReference type="NCBI Taxonomy" id="29144"/>
    <lineage>
        <taxon>Eukaryota</taxon>
        <taxon>Metazoa</taxon>
        <taxon>Chordata</taxon>
        <taxon>Craniata</taxon>
        <taxon>Vertebrata</taxon>
        <taxon>Euteleostomi</taxon>
        <taxon>Actinopterygii</taxon>
        <taxon>Neopterygii</taxon>
        <taxon>Teleostei</taxon>
        <taxon>Ostariophysi</taxon>
        <taxon>Gonorynchiformes</taxon>
        <taxon>Chanidae</taxon>
        <taxon>Chanos</taxon>
    </lineage>
</organism>
<evidence type="ECO:0000256" key="7">
    <source>
        <dbReference type="ARBA" id="ARBA00022989"/>
    </source>
</evidence>
<comment type="function">
    <text evidence="11">May mediate accelerated ATP-independent bidirectional transbilayer migration of phospholipids upon binding calcium ions that results in a loss of phospholipid asymmetry in the plasma membrane.</text>
</comment>
<proteinExistence type="inferred from homology"/>
<keyword evidence="5" id="KW-0812">Transmembrane</keyword>
<keyword evidence="13" id="KW-1185">Reference proteome</keyword>
<dbReference type="Proteomes" id="UP000504632">
    <property type="component" value="Chromosome 5"/>
</dbReference>